<dbReference type="InterPro" id="IPR018602">
    <property type="entry name" value="Gp37/STM4215"/>
</dbReference>
<organism evidence="1">
    <name type="scientific">Serratia marcescens</name>
    <dbReference type="NCBI Taxonomy" id="615"/>
    <lineage>
        <taxon>Bacteria</taxon>
        <taxon>Pseudomonadati</taxon>
        <taxon>Pseudomonadota</taxon>
        <taxon>Gammaproteobacteria</taxon>
        <taxon>Enterobacterales</taxon>
        <taxon>Yersiniaceae</taxon>
        <taxon>Serratia</taxon>
    </lineage>
</organism>
<sequence length="180" mass="19806">MNVSELLSAVVLRLRAKLPALHVDFFPESPAEFRLNHPVGAVLVSYGKSTFGKTQDVGVVIQPQTVRFNATAVLRQLNGKGGAVDVLDLLRQSLGGWRPPDCQRDIWLVEDVFLGQREGLWQYVLTFETVTVFVQDSESADLPLLTQVEYEDINEIHLQRPGERGDAALRGSAAGDPAVP</sequence>
<dbReference type="SUPFAM" id="SSF143749">
    <property type="entry name" value="Phage tail protein-like"/>
    <property type="match status" value="1"/>
</dbReference>
<gene>
    <name evidence="1" type="ORF">PWN146_03259</name>
</gene>
<accession>A0A1C3HHN1</accession>
<dbReference type="InterPro" id="IPR038042">
    <property type="entry name" value="Gp37-like"/>
</dbReference>
<evidence type="ECO:0000313" key="1">
    <source>
        <dbReference type="EMBL" id="SAY44549.1"/>
    </source>
</evidence>
<dbReference type="InterPro" id="IPR035934">
    <property type="entry name" value="Phage_tail_protein-like_sf"/>
</dbReference>
<protein>
    <submittedName>
        <fullName evidence="1">Gp37 protein</fullName>
    </submittedName>
</protein>
<reference evidence="1" key="1">
    <citation type="submission" date="2016-05" db="EMBL/GenBank/DDBJ databases">
        <authorList>
            <person name="Cock P.J.A."/>
            <person name="Cock P.J.A."/>
        </authorList>
    </citation>
    <scope>NUCLEOTIDE SEQUENCE</scope>
    <source>
        <strain evidence="1">PWN146_assembly</strain>
    </source>
</reference>
<dbReference type="Pfam" id="PF09646">
    <property type="entry name" value="Gp37"/>
    <property type="match status" value="1"/>
</dbReference>
<name>A0A1C3HHN1_SERMA</name>
<proteinExistence type="predicted"/>
<dbReference type="EMBL" id="LT575490">
    <property type="protein sequence ID" value="SAY44549.1"/>
    <property type="molecule type" value="Genomic_DNA"/>
</dbReference>
<dbReference type="Gene3D" id="3.30.2000.10">
    <property type="entry name" value="Phage tail protein-like"/>
    <property type="match status" value="1"/>
</dbReference>
<dbReference type="AlphaFoldDB" id="A0A1C3HHN1"/>